<keyword evidence="7" id="KW-0804">Transcription</keyword>
<dbReference type="Gene3D" id="3.30.50.10">
    <property type="entry name" value="Erythroid Transcription Factor GATA-1, subunit A"/>
    <property type="match status" value="1"/>
</dbReference>
<dbReference type="GO" id="GO:0043565">
    <property type="term" value="F:sequence-specific DNA binding"/>
    <property type="evidence" value="ECO:0007669"/>
    <property type="project" value="InterPro"/>
</dbReference>
<dbReference type="PANTHER" id="PTHR48092">
    <property type="entry name" value="KNIRPS-RELATED PROTEIN-RELATED"/>
    <property type="match status" value="1"/>
</dbReference>
<dbReference type="GO" id="GO:0008270">
    <property type="term" value="F:zinc ion binding"/>
    <property type="evidence" value="ECO:0007669"/>
    <property type="project" value="UniProtKB-KW"/>
</dbReference>
<keyword evidence="2" id="KW-0479">Metal-binding</keyword>
<dbReference type="AlphaFoldDB" id="A0A834MXB4"/>
<dbReference type="Proteomes" id="UP000617340">
    <property type="component" value="Unassembled WGS sequence"/>
</dbReference>
<keyword evidence="8" id="KW-0675">Receptor</keyword>
<feature type="domain" description="Nuclear receptor" evidence="10">
    <location>
        <begin position="21"/>
        <end position="64"/>
    </location>
</feature>
<evidence type="ECO:0000256" key="2">
    <source>
        <dbReference type="ARBA" id="ARBA00022723"/>
    </source>
</evidence>
<keyword evidence="3" id="KW-0863">Zinc-finger</keyword>
<comment type="caution">
    <text evidence="11">The sequence shown here is derived from an EMBL/GenBank/DDBJ whole genome shotgun (WGS) entry which is preliminary data.</text>
</comment>
<evidence type="ECO:0000259" key="10">
    <source>
        <dbReference type="SMART" id="SM00399"/>
    </source>
</evidence>
<dbReference type="EMBL" id="JACSDZ010000014">
    <property type="protein sequence ID" value="KAF7387109.1"/>
    <property type="molecule type" value="Genomic_DNA"/>
</dbReference>
<evidence type="ECO:0000256" key="9">
    <source>
        <dbReference type="ARBA" id="ARBA00023242"/>
    </source>
</evidence>
<dbReference type="InterPro" id="IPR001628">
    <property type="entry name" value="Znf_hrmn_rcpt"/>
</dbReference>
<evidence type="ECO:0000256" key="7">
    <source>
        <dbReference type="ARBA" id="ARBA00023163"/>
    </source>
</evidence>
<comment type="subcellular location">
    <subcellularLocation>
        <location evidence="1">Nucleus</location>
    </subcellularLocation>
</comment>
<evidence type="ECO:0000256" key="1">
    <source>
        <dbReference type="ARBA" id="ARBA00004123"/>
    </source>
</evidence>
<dbReference type="GO" id="GO:0003700">
    <property type="term" value="F:DNA-binding transcription factor activity"/>
    <property type="evidence" value="ECO:0007669"/>
    <property type="project" value="InterPro"/>
</dbReference>
<name>A0A834MXB4_VESGE</name>
<protein>
    <recommendedName>
        <fullName evidence="10">Nuclear receptor domain-containing protein</fullName>
    </recommendedName>
</protein>
<evidence type="ECO:0000256" key="5">
    <source>
        <dbReference type="ARBA" id="ARBA00023015"/>
    </source>
</evidence>
<evidence type="ECO:0000313" key="11">
    <source>
        <dbReference type="EMBL" id="KAF7387109.1"/>
    </source>
</evidence>
<organism evidence="11 12">
    <name type="scientific">Vespula germanica</name>
    <name type="common">German yellow jacket</name>
    <name type="synonym">Paravespula germanica</name>
    <dbReference type="NCBI Taxonomy" id="30212"/>
    <lineage>
        <taxon>Eukaryota</taxon>
        <taxon>Metazoa</taxon>
        <taxon>Ecdysozoa</taxon>
        <taxon>Arthropoda</taxon>
        <taxon>Hexapoda</taxon>
        <taxon>Insecta</taxon>
        <taxon>Pterygota</taxon>
        <taxon>Neoptera</taxon>
        <taxon>Endopterygota</taxon>
        <taxon>Hymenoptera</taxon>
        <taxon>Apocrita</taxon>
        <taxon>Aculeata</taxon>
        <taxon>Vespoidea</taxon>
        <taxon>Vespidae</taxon>
        <taxon>Vespinae</taxon>
        <taxon>Vespula</taxon>
    </lineage>
</organism>
<keyword evidence="6" id="KW-0238">DNA-binding</keyword>
<dbReference type="SUPFAM" id="SSF57716">
    <property type="entry name" value="Glucocorticoid receptor-like (DNA-binding domain)"/>
    <property type="match status" value="1"/>
</dbReference>
<dbReference type="InterPro" id="IPR013088">
    <property type="entry name" value="Znf_NHR/GATA"/>
</dbReference>
<gene>
    <name evidence="11" type="ORF">HZH68_012786</name>
</gene>
<accession>A0A834MXB4</accession>
<dbReference type="SMART" id="SM00399">
    <property type="entry name" value="ZnF_C4"/>
    <property type="match status" value="1"/>
</dbReference>
<evidence type="ECO:0000313" key="12">
    <source>
        <dbReference type="Proteomes" id="UP000617340"/>
    </source>
</evidence>
<keyword evidence="4" id="KW-0862">Zinc</keyword>
<evidence type="ECO:0000256" key="4">
    <source>
        <dbReference type="ARBA" id="ARBA00022833"/>
    </source>
</evidence>
<keyword evidence="9" id="KW-0539">Nucleus</keyword>
<proteinExistence type="predicted"/>
<evidence type="ECO:0000256" key="3">
    <source>
        <dbReference type="ARBA" id="ARBA00022771"/>
    </source>
</evidence>
<keyword evidence="12" id="KW-1185">Reference proteome</keyword>
<dbReference type="Pfam" id="PF00105">
    <property type="entry name" value="zf-C4"/>
    <property type="match status" value="1"/>
</dbReference>
<keyword evidence="5" id="KW-0805">Transcription regulation</keyword>
<evidence type="ECO:0000256" key="8">
    <source>
        <dbReference type="ARBA" id="ARBA00023170"/>
    </source>
</evidence>
<sequence length="102" mass="11651">MMEEDNNVARIGREKLRIEMNQQCKVCGEPAAGFHFGAFTCEGCKVNPNMNFCLIMKDSGLNETFTDFVDKELEESFENKDNGKYVRCCEQYSCTLKQTGKI</sequence>
<evidence type="ECO:0000256" key="6">
    <source>
        <dbReference type="ARBA" id="ARBA00023125"/>
    </source>
</evidence>
<reference evidence="11" key="1">
    <citation type="journal article" date="2020" name="G3 (Bethesda)">
        <title>High-Quality Assemblies for Three Invasive Social Wasps from the &lt;i&gt;Vespula&lt;/i&gt; Genus.</title>
        <authorList>
            <person name="Harrop T.W.R."/>
            <person name="Guhlin J."/>
            <person name="McLaughlin G.M."/>
            <person name="Permina E."/>
            <person name="Stockwell P."/>
            <person name="Gilligan J."/>
            <person name="Le Lec M.F."/>
            <person name="Gruber M.A.M."/>
            <person name="Quinn O."/>
            <person name="Lovegrove M."/>
            <person name="Duncan E.J."/>
            <person name="Remnant E.J."/>
            <person name="Van Eeckhoven J."/>
            <person name="Graham B."/>
            <person name="Knapp R.A."/>
            <person name="Langford K.W."/>
            <person name="Kronenberg Z."/>
            <person name="Press M.O."/>
            <person name="Eacker S.M."/>
            <person name="Wilson-Rankin E.E."/>
            <person name="Purcell J."/>
            <person name="Lester P.J."/>
            <person name="Dearden P.K."/>
        </authorList>
    </citation>
    <scope>NUCLEOTIDE SEQUENCE</scope>
    <source>
        <strain evidence="11">Linc-1</strain>
    </source>
</reference>
<dbReference type="GO" id="GO:0005634">
    <property type="term" value="C:nucleus"/>
    <property type="evidence" value="ECO:0007669"/>
    <property type="project" value="UniProtKB-SubCell"/>
</dbReference>
<dbReference type="InterPro" id="IPR050200">
    <property type="entry name" value="Nuclear_hormone_rcpt_NR3"/>
</dbReference>